<gene>
    <name evidence="2" type="ORF">SAMN04488029_4071</name>
</gene>
<dbReference type="OrthoDB" id="981351at2"/>
<sequence length="123" mass="14284">MKNQNEEIDEMIKTALSNEEAAFYEDLKEQSPFEMIGGLFEGKMKWWTIGNVFISLVFIALSVVCLLKVIEVENTNALIRWSLGLIGSMLIPSMLKLWNWNQMQRNAILREIKRLQLLVAHKE</sequence>
<dbReference type="STRING" id="692418.SAMN04488029_4071"/>
<accession>A0A1W2GRG5</accession>
<proteinExistence type="predicted"/>
<dbReference type="AlphaFoldDB" id="A0A1W2GRG5"/>
<feature type="transmembrane region" description="Helical" evidence="1">
    <location>
        <begin position="77"/>
        <end position="95"/>
    </location>
</feature>
<reference evidence="2 3" key="1">
    <citation type="submission" date="2017-04" db="EMBL/GenBank/DDBJ databases">
        <authorList>
            <person name="Afonso C.L."/>
            <person name="Miller P.J."/>
            <person name="Scott M.A."/>
            <person name="Spackman E."/>
            <person name="Goraichik I."/>
            <person name="Dimitrov K.M."/>
            <person name="Suarez D.L."/>
            <person name="Swayne D.E."/>
        </authorList>
    </citation>
    <scope>NUCLEOTIDE SEQUENCE [LARGE SCALE GENOMIC DNA]</scope>
    <source>
        <strain evidence="2 3">DSM 26133</strain>
    </source>
</reference>
<dbReference type="Proteomes" id="UP000192472">
    <property type="component" value="Unassembled WGS sequence"/>
</dbReference>
<dbReference type="RefSeq" id="WP_084374791.1">
    <property type="nucleotide sequence ID" value="NZ_FWYF01000005.1"/>
</dbReference>
<keyword evidence="1" id="KW-0472">Membrane</keyword>
<evidence type="ECO:0000313" key="3">
    <source>
        <dbReference type="Proteomes" id="UP000192472"/>
    </source>
</evidence>
<dbReference type="Pfam" id="PF20556">
    <property type="entry name" value="DUF6768"/>
    <property type="match status" value="1"/>
</dbReference>
<dbReference type="InterPro" id="IPR046659">
    <property type="entry name" value="DUF6768"/>
</dbReference>
<name>A0A1W2GRG5_REIFA</name>
<evidence type="ECO:0000256" key="1">
    <source>
        <dbReference type="SAM" id="Phobius"/>
    </source>
</evidence>
<keyword evidence="1" id="KW-1133">Transmembrane helix</keyword>
<dbReference type="EMBL" id="FWYF01000005">
    <property type="protein sequence ID" value="SMD39154.1"/>
    <property type="molecule type" value="Genomic_DNA"/>
</dbReference>
<organism evidence="2 3">
    <name type="scientific">Reichenbachiella faecimaris</name>
    <dbReference type="NCBI Taxonomy" id="692418"/>
    <lineage>
        <taxon>Bacteria</taxon>
        <taxon>Pseudomonadati</taxon>
        <taxon>Bacteroidota</taxon>
        <taxon>Cytophagia</taxon>
        <taxon>Cytophagales</taxon>
        <taxon>Reichenbachiellaceae</taxon>
        <taxon>Reichenbachiella</taxon>
    </lineage>
</organism>
<evidence type="ECO:0000313" key="2">
    <source>
        <dbReference type="EMBL" id="SMD39154.1"/>
    </source>
</evidence>
<keyword evidence="1" id="KW-0812">Transmembrane</keyword>
<feature type="transmembrane region" description="Helical" evidence="1">
    <location>
        <begin position="46"/>
        <end position="70"/>
    </location>
</feature>
<keyword evidence="3" id="KW-1185">Reference proteome</keyword>
<protein>
    <submittedName>
        <fullName evidence="2">Uncharacterized protein</fullName>
    </submittedName>
</protein>